<dbReference type="InterPro" id="IPR001763">
    <property type="entry name" value="Rhodanese-like_dom"/>
</dbReference>
<dbReference type="CDD" id="cd00158">
    <property type="entry name" value="RHOD"/>
    <property type="match status" value="1"/>
</dbReference>
<evidence type="ECO:0000313" key="4">
    <source>
        <dbReference type="EMBL" id="HFC47267.1"/>
    </source>
</evidence>
<evidence type="ECO:0000256" key="2">
    <source>
        <dbReference type="SAM" id="MobiDB-lite"/>
    </source>
</evidence>
<dbReference type="AlphaFoldDB" id="A0A7V2SZS8"/>
<feature type="domain" description="Rhodanese" evidence="3">
    <location>
        <begin position="133"/>
        <end position="222"/>
    </location>
</feature>
<dbReference type="PANTHER" id="PTHR43031">
    <property type="entry name" value="FAD-DEPENDENT OXIDOREDUCTASE"/>
    <property type="match status" value="1"/>
</dbReference>
<dbReference type="PROSITE" id="PS51257">
    <property type="entry name" value="PROKAR_LIPOPROTEIN"/>
    <property type="match status" value="1"/>
</dbReference>
<evidence type="ECO:0000259" key="3">
    <source>
        <dbReference type="PROSITE" id="PS50206"/>
    </source>
</evidence>
<feature type="compositionally biased region" description="Polar residues" evidence="2">
    <location>
        <begin position="247"/>
        <end position="256"/>
    </location>
</feature>
<feature type="region of interest" description="Disordered" evidence="2">
    <location>
        <begin position="224"/>
        <end position="269"/>
    </location>
</feature>
<protein>
    <recommendedName>
        <fullName evidence="3">Rhodanese domain-containing protein</fullName>
    </recommendedName>
</protein>
<dbReference type="InterPro" id="IPR036873">
    <property type="entry name" value="Rhodanese-like_dom_sf"/>
</dbReference>
<keyword evidence="1" id="KW-0802">TPR repeat</keyword>
<name>A0A7V2SZS8_9BACT</name>
<reference evidence="4" key="1">
    <citation type="journal article" date="2020" name="mSystems">
        <title>Genome- and Community-Level Interaction Insights into Carbon Utilization and Element Cycling Functions of Hydrothermarchaeota in Hydrothermal Sediment.</title>
        <authorList>
            <person name="Zhou Z."/>
            <person name="Liu Y."/>
            <person name="Xu W."/>
            <person name="Pan J."/>
            <person name="Luo Z.H."/>
            <person name="Li M."/>
        </authorList>
    </citation>
    <scope>NUCLEOTIDE SEQUENCE [LARGE SCALE GENOMIC DNA]</scope>
    <source>
        <strain evidence="4">HyVt-503</strain>
    </source>
</reference>
<evidence type="ECO:0000256" key="1">
    <source>
        <dbReference type="PROSITE-ProRule" id="PRU00339"/>
    </source>
</evidence>
<comment type="caution">
    <text evidence="4">The sequence shown here is derived from an EMBL/GenBank/DDBJ whole genome shotgun (WGS) entry which is preliminary data.</text>
</comment>
<dbReference type="EMBL" id="DRND01000417">
    <property type="protein sequence ID" value="HFC47267.1"/>
    <property type="molecule type" value="Genomic_DNA"/>
</dbReference>
<feature type="repeat" description="TPR" evidence="1">
    <location>
        <begin position="59"/>
        <end position="92"/>
    </location>
</feature>
<dbReference type="SMART" id="SM00450">
    <property type="entry name" value="RHOD"/>
    <property type="match status" value="1"/>
</dbReference>
<dbReference type="PROSITE" id="PS50005">
    <property type="entry name" value="TPR"/>
    <property type="match status" value="1"/>
</dbReference>
<organism evidence="4">
    <name type="scientific">Dissulfuribacter thermophilus</name>
    <dbReference type="NCBI Taxonomy" id="1156395"/>
    <lineage>
        <taxon>Bacteria</taxon>
        <taxon>Pseudomonadati</taxon>
        <taxon>Thermodesulfobacteriota</taxon>
        <taxon>Dissulfuribacteria</taxon>
        <taxon>Dissulfuribacterales</taxon>
        <taxon>Dissulfuribacteraceae</taxon>
        <taxon>Dissulfuribacter</taxon>
    </lineage>
</organism>
<sequence length="269" mass="30303">MRRLLFLALLVVFFASITLLGCSDGGKDERTVLPTTSEAFPGDRRGPDGTDGINYAVDVNALMAAAREDFKKARYEDAVEGLKRLLTVDPQNRLAWEYYRKAVIAFEVDNFLSHIPKDRYKLMPWDFLKAMQSGMHFFILDVREPEEFDKGHLKGAINVPFRSVLKHLDLLPDNASTTILIVCRSQHRSNYVMEALRLLGFKNVLNLAGGYRAYREWLSRTGGDVTIHKMPPPKESQKGIDKKTSKSPETGDSTPVSPGDDDDEEDFGC</sequence>
<gene>
    <name evidence="4" type="ORF">ENJ63_05220</name>
</gene>
<dbReference type="PROSITE" id="PS50206">
    <property type="entry name" value="RHODANESE_3"/>
    <property type="match status" value="1"/>
</dbReference>
<feature type="compositionally biased region" description="Basic and acidic residues" evidence="2">
    <location>
        <begin position="235"/>
        <end position="246"/>
    </location>
</feature>
<dbReference type="InterPro" id="IPR050229">
    <property type="entry name" value="GlpE_sulfurtransferase"/>
</dbReference>
<dbReference type="Gene3D" id="3.40.250.10">
    <property type="entry name" value="Rhodanese-like domain"/>
    <property type="match status" value="1"/>
</dbReference>
<dbReference type="PANTHER" id="PTHR43031:SF1">
    <property type="entry name" value="PYRIDINE NUCLEOTIDE-DISULPHIDE OXIDOREDUCTASE"/>
    <property type="match status" value="1"/>
</dbReference>
<accession>A0A7V2SZS8</accession>
<dbReference type="Proteomes" id="UP000885797">
    <property type="component" value="Unassembled WGS sequence"/>
</dbReference>
<feature type="compositionally biased region" description="Acidic residues" evidence="2">
    <location>
        <begin position="259"/>
        <end position="269"/>
    </location>
</feature>
<dbReference type="InterPro" id="IPR019734">
    <property type="entry name" value="TPR_rpt"/>
</dbReference>
<dbReference type="Pfam" id="PF00581">
    <property type="entry name" value="Rhodanese"/>
    <property type="match status" value="1"/>
</dbReference>
<dbReference type="SUPFAM" id="SSF52821">
    <property type="entry name" value="Rhodanese/Cell cycle control phosphatase"/>
    <property type="match status" value="1"/>
</dbReference>
<proteinExistence type="predicted"/>